<reference evidence="1" key="1">
    <citation type="journal article" date="2017" name="Elife">
        <title>The kinetoplastid-infecting Bodo saltans virus (BsV), a window into the most abundant giant viruses in the sea.</title>
        <authorList>
            <person name="Deeg C.M."/>
            <person name="Chow C.-E.T."/>
            <person name="Suttle C.A."/>
        </authorList>
    </citation>
    <scope>NUCLEOTIDE SEQUENCE</scope>
    <source>
        <strain evidence="1">NG1</strain>
    </source>
</reference>
<sequence>MSQNGKKQFLDPISTISKIILLHFSHSNTKLRIIDHTVQLVDNTMVESITRRWYGDSRNDMCALYPIFVRFVELYIIEKQKNTNFDNCECYESLKKIGQYAIVGLKELQKTYGYDNAVFTLQFYINLIESGIDKKYTEKILPVNLRELTKNNLIDDSKIQKIWEDSHIIELGKTFENCFNAEKTNDKILLSGNIKKIMDILEMHDKEFKKLIGPDIE</sequence>
<accession>A0A2H4UU37</accession>
<organism evidence="1">
    <name type="scientific">Bodo saltans virus</name>
    <dbReference type="NCBI Taxonomy" id="2024608"/>
    <lineage>
        <taxon>Viruses</taxon>
        <taxon>Varidnaviria</taxon>
        <taxon>Bamfordvirae</taxon>
        <taxon>Nucleocytoviricota</taxon>
        <taxon>Megaviricetes</taxon>
        <taxon>Imitervirales</taxon>
        <taxon>Mimiviridae</taxon>
        <taxon>Klosneuvirinae</taxon>
        <taxon>Theiavirus</taxon>
        <taxon>Theiavirus salishense</taxon>
    </lineage>
</organism>
<protein>
    <submittedName>
        <fullName evidence="1">Uncharacterized protein</fullName>
    </submittedName>
</protein>
<keyword evidence="2" id="KW-1185">Reference proteome</keyword>
<proteinExistence type="predicted"/>
<dbReference type="Proteomes" id="UP000240325">
    <property type="component" value="Segment"/>
</dbReference>
<name>A0A2H4UU37_9VIRU</name>
<evidence type="ECO:0000313" key="1">
    <source>
        <dbReference type="EMBL" id="ATZ80376.1"/>
    </source>
</evidence>
<dbReference type="EMBL" id="MF782455">
    <property type="protein sequence ID" value="ATZ80376.1"/>
    <property type="molecule type" value="Genomic_DNA"/>
</dbReference>
<gene>
    <name evidence="1" type="ORF">BMW23_0318</name>
</gene>
<evidence type="ECO:0000313" key="2">
    <source>
        <dbReference type="Proteomes" id="UP000240325"/>
    </source>
</evidence>